<dbReference type="AlphaFoldDB" id="A0A6J6FZH5"/>
<gene>
    <name evidence="1" type="ORF">UFOPK1722_01810</name>
</gene>
<name>A0A6J6FZH5_9ZZZZ</name>
<evidence type="ECO:0000313" key="1">
    <source>
        <dbReference type="EMBL" id="CAB4594452.1"/>
    </source>
</evidence>
<dbReference type="EMBL" id="CAEZTS010000216">
    <property type="protein sequence ID" value="CAB4594452.1"/>
    <property type="molecule type" value="Genomic_DNA"/>
</dbReference>
<proteinExistence type="predicted"/>
<organism evidence="1">
    <name type="scientific">freshwater metagenome</name>
    <dbReference type="NCBI Taxonomy" id="449393"/>
    <lineage>
        <taxon>unclassified sequences</taxon>
        <taxon>metagenomes</taxon>
        <taxon>ecological metagenomes</taxon>
    </lineage>
</organism>
<sequence length="108" mass="11892">MSTNETPESVAVELGRLNSALREVLAELGLASSPRESQLDRVLVVRRDEHGRMESVAPGSVAMSPEESKDLNRFCRMIVAGANLTGRVSLRVRLETSGPVFVRLWVDE</sequence>
<protein>
    <submittedName>
        <fullName evidence="1">Unannotated protein</fullName>
    </submittedName>
</protein>
<reference evidence="1" key="1">
    <citation type="submission" date="2020-05" db="EMBL/GenBank/DDBJ databases">
        <authorList>
            <person name="Chiriac C."/>
            <person name="Salcher M."/>
            <person name="Ghai R."/>
            <person name="Kavagutti S V."/>
        </authorList>
    </citation>
    <scope>NUCLEOTIDE SEQUENCE</scope>
</reference>
<accession>A0A6J6FZH5</accession>